<dbReference type="STRING" id="445961.IW15_05895"/>
<keyword evidence="2" id="KW-1185">Reference proteome</keyword>
<protein>
    <recommendedName>
        <fullName evidence="3">Internalin</fullName>
    </recommendedName>
</protein>
<dbReference type="EMBL" id="JPRH01000002">
    <property type="protein sequence ID" value="KFF13326.1"/>
    <property type="molecule type" value="Genomic_DNA"/>
</dbReference>
<organism evidence="1 2">
    <name type="scientific">Chryseobacterium soli</name>
    <dbReference type="NCBI Taxonomy" id="445961"/>
    <lineage>
        <taxon>Bacteria</taxon>
        <taxon>Pseudomonadati</taxon>
        <taxon>Bacteroidota</taxon>
        <taxon>Flavobacteriia</taxon>
        <taxon>Flavobacteriales</taxon>
        <taxon>Weeksellaceae</taxon>
        <taxon>Chryseobacterium group</taxon>
        <taxon>Chryseobacterium</taxon>
    </lineage>
</organism>
<gene>
    <name evidence="1" type="ORF">IW15_05895</name>
</gene>
<dbReference type="Gene3D" id="3.80.10.10">
    <property type="entry name" value="Ribonuclease Inhibitor"/>
    <property type="match status" value="2"/>
</dbReference>
<evidence type="ECO:0000313" key="2">
    <source>
        <dbReference type="Proteomes" id="UP000028705"/>
    </source>
</evidence>
<evidence type="ECO:0008006" key="3">
    <source>
        <dbReference type="Google" id="ProtNLM"/>
    </source>
</evidence>
<proteinExistence type="predicted"/>
<dbReference type="OrthoDB" id="9157385at2"/>
<sequence length="289" mass="33041">MKKFRFNENINEFEIDHRCIEEGVKFAEKKNYPAIRIVDLKEDGKACYLDLSPLFGNTFIESLSISDDVKISKVSLEALYSMESLTKLSFQDKKIQPDYSKLSNLQVLYMKFSDLPTGFSCLEKMTDLLITSLNHENCSFFDGLHSLKELRLSGGKLQTLFGIEKAVNLMDVKIDHCSKLHDISSLSALKNLKNVHIEKCKLATDFSSLTDNTTLTHLFASTIDSISFIPTMPKLTSLHFWDLTDGDLSPLLEAKSLKEVDFYPNKKHYSYTFEEINSLLEKRHPQKIS</sequence>
<dbReference type="AlphaFoldDB" id="A0A086A9G2"/>
<evidence type="ECO:0000313" key="1">
    <source>
        <dbReference type="EMBL" id="KFF13326.1"/>
    </source>
</evidence>
<name>A0A086A9G2_9FLAO</name>
<dbReference type="InterPro" id="IPR032675">
    <property type="entry name" value="LRR_dom_sf"/>
</dbReference>
<dbReference type="RefSeq" id="WP_034709977.1">
    <property type="nucleotide sequence ID" value="NZ_JPRH01000002.1"/>
</dbReference>
<dbReference type="SUPFAM" id="SSF52058">
    <property type="entry name" value="L domain-like"/>
    <property type="match status" value="1"/>
</dbReference>
<comment type="caution">
    <text evidence="1">The sequence shown here is derived from an EMBL/GenBank/DDBJ whole genome shotgun (WGS) entry which is preliminary data.</text>
</comment>
<dbReference type="eggNOG" id="COG4886">
    <property type="taxonomic scope" value="Bacteria"/>
</dbReference>
<accession>A0A086A9G2</accession>
<dbReference type="Proteomes" id="UP000028705">
    <property type="component" value="Unassembled WGS sequence"/>
</dbReference>
<reference evidence="1 2" key="1">
    <citation type="submission" date="2014-07" db="EMBL/GenBank/DDBJ databases">
        <title>Genome of Chryseobacterium soli DSM 19298.</title>
        <authorList>
            <person name="Stropko S.J."/>
            <person name="Pipes S.E."/>
            <person name="Newman J."/>
        </authorList>
    </citation>
    <scope>NUCLEOTIDE SEQUENCE [LARGE SCALE GENOMIC DNA]</scope>
    <source>
        <strain evidence="1 2">DSM 19298</strain>
    </source>
</reference>